<keyword evidence="4 6" id="KW-1133">Transmembrane helix</keyword>
<evidence type="ECO:0000256" key="6">
    <source>
        <dbReference type="SAM" id="Phobius"/>
    </source>
</evidence>
<feature type="transmembrane region" description="Helical" evidence="6">
    <location>
        <begin position="281"/>
        <end position="300"/>
    </location>
</feature>
<feature type="transmembrane region" description="Helical" evidence="6">
    <location>
        <begin position="431"/>
        <end position="452"/>
    </location>
</feature>
<dbReference type="PaxDb" id="272569-rrnAC1013"/>
<dbReference type="eggNOG" id="arCOG02209">
    <property type="taxonomic scope" value="Archaea"/>
</dbReference>
<keyword evidence="3 6" id="KW-0812">Transmembrane</keyword>
<keyword evidence="2" id="KW-1003">Cell membrane</keyword>
<feature type="transmembrane region" description="Helical" evidence="6">
    <location>
        <begin position="408"/>
        <end position="425"/>
    </location>
</feature>
<feature type="transmembrane region" description="Helical" evidence="6">
    <location>
        <begin position="312"/>
        <end position="329"/>
    </location>
</feature>
<keyword evidence="9" id="KW-1185">Reference proteome</keyword>
<feature type="transmembrane region" description="Helical" evidence="6">
    <location>
        <begin position="7"/>
        <end position="29"/>
    </location>
</feature>
<dbReference type="GO" id="GO:0005886">
    <property type="term" value="C:plasma membrane"/>
    <property type="evidence" value="ECO:0007669"/>
    <property type="project" value="UniProtKB-SubCell"/>
</dbReference>
<dbReference type="PATRIC" id="fig|272569.17.peg.1740"/>
<proteinExistence type="predicted"/>
<dbReference type="AlphaFoldDB" id="Q5V3C4"/>
<feature type="transmembrane region" description="Helical" evidence="6">
    <location>
        <begin position="166"/>
        <end position="185"/>
    </location>
</feature>
<protein>
    <submittedName>
        <fullName evidence="7">Uncharacterized protein</fullName>
    </submittedName>
</protein>
<feature type="transmembrane region" description="Helical" evidence="6">
    <location>
        <begin position="104"/>
        <end position="122"/>
    </location>
</feature>
<feature type="transmembrane region" description="Helical" evidence="6">
    <location>
        <begin position="79"/>
        <end position="98"/>
    </location>
</feature>
<evidence type="ECO:0000313" key="8">
    <source>
        <dbReference type="EMBL" id="QCP90746.1"/>
    </source>
</evidence>
<feature type="transmembrane region" description="Helical" evidence="6">
    <location>
        <begin position="375"/>
        <end position="396"/>
    </location>
</feature>
<dbReference type="EMBL" id="AY596297">
    <property type="protein sequence ID" value="AAV45978.1"/>
    <property type="molecule type" value="Genomic_DNA"/>
</dbReference>
<accession>Q5V3C4</accession>
<dbReference type="RefSeq" id="WP_011223377.1">
    <property type="nucleotide sequence ID" value="NC_006396.1"/>
</dbReference>
<feature type="transmembrane region" description="Helical" evidence="6">
    <location>
        <begin position="349"/>
        <end position="369"/>
    </location>
</feature>
<evidence type="ECO:0000313" key="9">
    <source>
        <dbReference type="Proteomes" id="UP000001169"/>
    </source>
</evidence>
<reference evidence="7 9" key="1">
    <citation type="journal article" date="2004" name="Genome Res.">
        <title>Genome sequence of Haloarcula marismortui: a halophilic archaeon from the Dead Sea.</title>
        <authorList>
            <person name="Baliga N.S."/>
            <person name="Bonneau R."/>
            <person name="Facciotti M.T."/>
            <person name="Pan M."/>
            <person name="Glusman G."/>
            <person name="Deutsch E.W."/>
            <person name="Shannon P."/>
            <person name="Chiu Y."/>
            <person name="Weng R.S."/>
            <person name="Gan R.R."/>
            <person name="Hung P."/>
            <person name="Date S.V."/>
            <person name="Marcotte E."/>
            <person name="Hood L."/>
            <person name="Ng W.V."/>
        </authorList>
    </citation>
    <scope>NUCLEOTIDE SEQUENCE [LARGE SCALE GENOMIC DNA]</scope>
    <source>
        <strain evidence="7">ATCC 43049</strain>
        <strain evidence="9">ATCC 43049 / DSM 3752 / JCM 8966 / VKM B-1809</strain>
    </source>
</reference>
<evidence type="ECO:0000313" key="7">
    <source>
        <dbReference type="EMBL" id="AAV45978.1"/>
    </source>
</evidence>
<dbReference type="PANTHER" id="PTHR30250:SF11">
    <property type="entry name" value="O-ANTIGEN TRANSPORTER-RELATED"/>
    <property type="match status" value="1"/>
</dbReference>
<feature type="transmembrane region" description="Helical" evidence="6">
    <location>
        <begin position="35"/>
        <end position="58"/>
    </location>
</feature>
<dbReference type="KEGG" id="hma:rrnAC1013"/>
<evidence type="ECO:0000313" key="10">
    <source>
        <dbReference type="Proteomes" id="UP000298722"/>
    </source>
</evidence>
<dbReference type="PANTHER" id="PTHR30250">
    <property type="entry name" value="PST FAMILY PREDICTED COLANIC ACID TRANSPORTER"/>
    <property type="match status" value="1"/>
</dbReference>
<dbReference type="Pfam" id="PF13440">
    <property type="entry name" value="Polysacc_synt_3"/>
    <property type="match status" value="1"/>
</dbReference>
<dbReference type="Proteomes" id="UP000001169">
    <property type="component" value="Chromosome I"/>
</dbReference>
<comment type="subcellular location">
    <subcellularLocation>
        <location evidence="1">Cell membrane</location>
        <topology evidence="1">Multi-pass membrane protein</topology>
    </subcellularLocation>
</comment>
<dbReference type="EnsemblBacteria" id="AAV45978">
    <property type="protein sequence ID" value="AAV45978"/>
    <property type="gene ID" value="rrnAC1013"/>
</dbReference>
<evidence type="ECO:0000256" key="4">
    <source>
        <dbReference type="ARBA" id="ARBA00022989"/>
    </source>
</evidence>
<dbReference type="HOGENOM" id="CLU_557375_0_0_2"/>
<keyword evidence="5 6" id="KW-0472">Membrane</keyword>
<dbReference type="GeneID" id="95973664"/>
<evidence type="ECO:0000256" key="3">
    <source>
        <dbReference type="ARBA" id="ARBA00022692"/>
    </source>
</evidence>
<dbReference type="EMBL" id="CP039138">
    <property type="protein sequence ID" value="QCP90746.1"/>
    <property type="molecule type" value="Genomic_DNA"/>
</dbReference>
<dbReference type="Proteomes" id="UP000298722">
    <property type="component" value="Chromosome"/>
</dbReference>
<evidence type="ECO:0000256" key="2">
    <source>
        <dbReference type="ARBA" id="ARBA00022475"/>
    </source>
</evidence>
<organism evidence="7 9">
    <name type="scientific">Haloarcula marismortui (strain ATCC 43049 / DSM 3752 / JCM 8966 / VKM B-1809)</name>
    <name type="common">Halobacterium marismortui</name>
    <dbReference type="NCBI Taxonomy" id="272569"/>
    <lineage>
        <taxon>Archaea</taxon>
        <taxon>Methanobacteriati</taxon>
        <taxon>Methanobacteriota</taxon>
        <taxon>Stenosarchaea group</taxon>
        <taxon>Halobacteria</taxon>
        <taxon>Halobacteriales</taxon>
        <taxon>Haloarculaceae</taxon>
        <taxon>Haloarcula</taxon>
    </lineage>
</organism>
<evidence type="ECO:0000256" key="5">
    <source>
        <dbReference type="ARBA" id="ARBA00023136"/>
    </source>
</evidence>
<dbReference type="InterPro" id="IPR050833">
    <property type="entry name" value="Poly_Biosynth_Transport"/>
</dbReference>
<feature type="transmembrane region" description="Helical" evidence="6">
    <location>
        <begin position="143"/>
        <end position="160"/>
    </location>
</feature>
<gene>
    <name evidence="7" type="ordered locus">rrnAC1013</name>
    <name evidence="8" type="ORF">E6P14_07655</name>
</gene>
<name>Q5V3C4_HALMA</name>
<dbReference type="STRING" id="272569.rrnAC1013"/>
<sequence>MNIQKSVVFSITRTSFTIARGFIFIYLITTQLSESAYGLWSVIFTIIITTVSIGGLHLNGSLIRFINKSGKRNQVFSDIMFIISVIYVIIFIILSTSLKYFTNLDVNFIIIILALVFIELFIKIESTFYRATHKVVYYESVQITKLLLDIVVFITAIEMGNGIQDGFYSLIISGTLVLIMLTYNLNSHIIKPEFSNFDRYLRYGIPMVPREASAQIIANTDRFLLLYYLSQEAVGIYVVCYTLSAMLQHISSVLKPVLYPLVVDLWDQNDQESLSEVYTKIFQVLSILLLPAGVGLALLADDIILLTSTRLIATQSASLVPILLIGFIIKALRDPLEFIFNARQENQLLAIYLITGSIINVSLNIILIPRIGLVGAAWATSAAHIVILFLLSYKVLSYIHLDLDYKMIMYSILSSVVMFIVISHIETQDPLLNIMLLPILGGSCYFVLLYGVSRGQVKSMAENLRNHTQ</sequence>
<evidence type="ECO:0000256" key="1">
    <source>
        <dbReference type="ARBA" id="ARBA00004651"/>
    </source>
</evidence>
<reference evidence="8 10" key="2">
    <citation type="submission" date="2019-04" db="EMBL/GenBank/DDBJ databases">
        <title>Methylomes of two halophilic Archaea, Haloarcula marismortui and Haloferax mediterranei.</title>
        <authorList>
            <person name="DasSarma S."/>
            <person name="DasSarma P."/>
            <person name="DasSarma S."/>
            <person name="Fomenkov A."/>
            <person name="Vincze T."/>
            <person name="Anton B.P."/>
            <person name="Roberts R.J."/>
        </authorList>
    </citation>
    <scope>NUCLEOTIDE SEQUENCE [LARGE SCALE GENOMIC DNA]</scope>
    <source>
        <strain evidence="8 10">ATCC 43049</strain>
    </source>
</reference>